<accession>A0ABR8MPV5</accession>
<feature type="domain" description="ABC transporter" evidence="3">
    <location>
        <begin position="2"/>
        <end position="224"/>
    </location>
</feature>
<dbReference type="Proteomes" id="UP000609346">
    <property type="component" value="Unassembled WGS sequence"/>
</dbReference>
<dbReference type="CDD" id="cd03230">
    <property type="entry name" value="ABC_DR_subfamily_A"/>
    <property type="match status" value="1"/>
</dbReference>
<dbReference type="PROSITE" id="PS50893">
    <property type="entry name" value="ABC_TRANSPORTER_2"/>
    <property type="match status" value="1"/>
</dbReference>
<dbReference type="PANTHER" id="PTHR43158">
    <property type="entry name" value="SKFA PEPTIDE EXPORT ATP-BINDING PROTEIN SKFE"/>
    <property type="match status" value="1"/>
</dbReference>
<dbReference type="Pfam" id="PF00005">
    <property type="entry name" value="ABC_tran"/>
    <property type="match status" value="1"/>
</dbReference>
<comment type="caution">
    <text evidence="4">The sequence shown here is derived from an EMBL/GenBank/DDBJ whole genome shotgun (WGS) entry which is preliminary data.</text>
</comment>
<evidence type="ECO:0000256" key="1">
    <source>
        <dbReference type="ARBA" id="ARBA00022741"/>
    </source>
</evidence>
<dbReference type="InterPro" id="IPR003439">
    <property type="entry name" value="ABC_transporter-like_ATP-bd"/>
</dbReference>
<keyword evidence="5" id="KW-1185">Reference proteome</keyword>
<dbReference type="SMART" id="SM00382">
    <property type="entry name" value="AAA"/>
    <property type="match status" value="1"/>
</dbReference>
<dbReference type="InterPro" id="IPR017871">
    <property type="entry name" value="ABC_transporter-like_CS"/>
</dbReference>
<dbReference type="InterPro" id="IPR027417">
    <property type="entry name" value="P-loop_NTPase"/>
</dbReference>
<dbReference type="PANTHER" id="PTHR43158:SF1">
    <property type="entry name" value="ABC TRANSPORTER, ATP-BINDING PROTEIN"/>
    <property type="match status" value="1"/>
</dbReference>
<dbReference type="PROSITE" id="PS00211">
    <property type="entry name" value="ABC_TRANSPORTER_1"/>
    <property type="match status" value="1"/>
</dbReference>
<dbReference type="GO" id="GO:0005524">
    <property type="term" value="F:ATP binding"/>
    <property type="evidence" value="ECO:0007669"/>
    <property type="project" value="UniProtKB-KW"/>
</dbReference>
<protein>
    <submittedName>
        <fullName evidence="4">ABC transporter ATP-binding protein</fullName>
    </submittedName>
</protein>
<dbReference type="RefSeq" id="WP_191202260.1">
    <property type="nucleotide sequence ID" value="NZ_JACXZA010000001.1"/>
</dbReference>
<dbReference type="Gene3D" id="3.40.50.300">
    <property type="entry name" value="P-loop containing nucleotide triphosphate hydrolases"/>
    <property type="match status" value="1"/>
</dbReference>
<sequence length="229" mass="25668">MIELIDVKKRFGLKKVLQGVSFNAPRGAITCLTGLNGAGKTTILKAIMGLTPIQSGSIRIDGSAPHQAMYERIVYVSDQLTMPGRMRIADCFAFMQDYYRNWNSERANELLARFQLNAADKVNSLSKGMAAKLNLLMGLAMDADYMLLDEPFSGVDIFSREEIAAVFSSDMVEGRGIILTTHEIKEIEHLLDYVVMLDHGLITKQFASEDMRMEEGKSVVDVMREVYKR</sequence>
<gene>
    <name evidence="4" type="ORF">H8B09_04595</name>
</gene>
<dbReference type="EMBL" id="JACXZA010000001">
    <property type="protein sequence ID" value="MBD3918023.1"/>
    <property type="molecule type" value="Genomic_DNA"/>
</dbReference>
<proteinExistence type="predicted"/>
<evidence type="ECO:0000259" key="3">
    <source>
        <dbReference type="PROSITE" id="PS50893"/>
    </source>
</evidence>
<keyword evidence="1" id="KW-0547">Nucleotide-binding</keyword>
<dbReference type="SUPFAM" id="SSF52540">
    <property type="entry name" value="P-loop containing nucleoside triphosphate hydrolases"/>
    <property type="match status" value="1"/>
</dbReference>
<reference evidence="4 5" key="1">
    <citation type="submission" date="2020-09" db="EMBL/GenBank/DDBJ databases">
        <title>Paenibacillus sp. strain PR3 16S rRNA gene Genome sequencing and assembly.</title>
        <authorList>
            <person name="Kim J."/>
        </authorList>
    </citation>
    <scope>NUCLEOTIDE SEQUENCE [LARGE SCALE GENOMIC DNA]</scope>
    <source>
        <strain evidence="4 5">PR3</strain>
    </source>
</reference>
<evidence type="ECO:0000313" key="5">
    <source>
        <dbReference type="Proteomes" id="UP000609346"/>
    </source>
</evidence>
<organism evidence="4 5">
    <name type="scientific">Paenibacillus terricola</name>
    <dbReference type="NCBI Taxonomy" id="2763503"/>
    <lineage>
        <taxon>Bacteria</taxon>
        <taxon>Bacillati</taxon>
        <taxon>Bacillota</taxon>
        <taxon>Bacilli</taxon>
        <taxon>Bacillales</taxon>
        <taxon>Paenibacillaceae</taxon>
        <taxon>Paenibacillus</taxon>
    </lineage>
</organism>
<dbReference type="InterPro" id="IPR003593">
    <property type="entry name" value="AAA+_ATPase"/>
</dbReference>
<evidence type="ECO:0000313" key="4">
    <source>
        <dbReference type="EMBL" id="MBD3918023.1"/>
    </source>
</evidence>
<evidence type="ECO:0000256" key="2">
    <source>
        <dbReference type="ARBA" id="ARBA00022840"/>
    </source>
</evidence>
<keyword evidence="2 4" id="KW-0067">ATP-binding</keyword>
<name>A0ABR8MPV5_9BACL</name>